<keyword evidence="2" id="KW-1185">Reference proteome</keyword>
<accession>A0A6A5KT17</accession>
<name>A0A6A5KT17_9PLEO</name>
<organism evidence="1 2">
    <name type="scientific">Decorospora gaudefroyi</name>
    <dbReference type="NCBI Taxonomy" id="184978"/>
    <lineage>
        <taxon>Eukaryota</taxon>
        <taxon>Fungi</taxon>
        <taxon>Dikarya</taxon>
        <taxon>Ascomycota</taxon>
        <taxon>Pezizomycotina</taxon>
        <taxon>Dothideomycetes</taxon>
        <taxon>Pleosporomycetidae</taxon>
        <taxon>Pleosporales</taxon>
        <taxon>Pleosporineae</taxon>
        <taxon>Pleosporaceae</taxon>
        <taxon>Decorospora</taxon>
    </lineage>
</organism>
<dbReference type="EMBL" id="ML975252">
    <property type="protein sequence ID" value="KAF1838421.1"/>
    <property type="molecule type" value="Genomic_DNA"/>
</dbReference>
<evidence type="ECO:0000313" key="1">
    <source>
        <dbReference type="EMBL" id="KAF1838421.1"/>
    </source>
</evidence>
<sequence length="157" mass="17686">MAPEHCIPRLFLPCSSSDYQLPFSTRSTTTTASVTAAMSNFKLEAVLQELMSLVIDSTNADNTPHCVSTQELFSPRSVTPSRRIQHTTFDSYASRFLHSPQTYNCLLSCRLVSLRGTTSWIQMTSPVTEMTTTRRSTFIRKTRRGDHSVSNWLQCLA</sequence>
<reference evidence="1" key="1">
    <citation type="submission" date="2020-01" db="EMBL/GenBank/DDBJ databases">
        <authorList>
            <consortium name="DOE Joint Genome Institute"/>
            <person name="Haridas S."/>
            <person name="Albert R."/>
            <person name="Binder M."/>
            <person name="Bloem J."/>
            <person name="Labutti K."/>
            <person name="Salamov A."/>
            <person name="Andreopoulos B."/>
            <person name="Baker S.E."/>
            <person name="Barry K."/>
            <person name="Bills G."/>
            <person name="Bluhm B.H."/>
            <person name="Cannon C."/>
            <person name="Castanera R."/>
            <person name="Culley D.E."/>
            <person name="Daum C."/>
            <person name="Ezra D."/>
            <person name="Gonzalez J.B."/>
            <person name="Henrissat B."/>
            <person name="Kuo A."/>
            <person name="Liang C."/>
            <person name="Lipzen A."/>
            <person name="Lutzoni F."/>
            <person name="Magnuson J."/>
            <person name="Mondo S."/>
            <person name="Nolan M."/>
            <person name="Ohm R."/>
            <person name="Pangilinan J."/>
            <person name="Park H.-J."/>
            <person name="Ramirez L."/>
            <person name="Alfaro M."/>
            <person name="Sun H."/>
            <person name="Tritt A."/>
            <person name="Yoshinaga Y."/>
            <person name="Zwiers L.-H."/>
            <person name="Turgeon B.G."/>
            <person name="Goodwin S.B."/>
            <person name="Spatafora J.W."/>
            <person name="Crous P.W."/>
            <person name="Grigoriev I.V."/>
        </authorList>
    </citation>
    <scope>NUCLEOTIDE SEQUENCE</scope>
    <source>
        <strain evidence="1">P77</strain>
    </source>
</reference>
<proteinExistence type="predicted"/>
<evidence type="ECO:0000313" key="2">
    <source>
        <dbReference type="Proteomes" id="UP000800040"/>
    </source>
</evidence>
<dbReference type="AlphaFoldDB" id="A0A6A5KT17"/>
<gene>
    <name evidence="1" type="ORF">BDW02DRAFT_414395</name>
</gene>
<dbReference type="Proteomes" id="UP000800040">
    <property type="component" value="Unassembled WGS sequence"/>
</dbReference>
<protein>
    <submittedName>
        <fullName evidence="1">Uncharacterized protein</fullName>
    </submittedName>
</protein>